<feature type="region of interest" description="Disordered" evidence="1">
    <location>
        <begin position="114"/>
        <end position="189"/>
    </location>
</feature>
<protein>
    <submittedName>
        <fullName evidence="2">Uncharacterized protein</fullName>
    </submittedName>
</protein>
<evidence type="ECO:0000256" key="1">
    <source>
        <dbReference type="SAM" id="MobiDB-lite"/>
    </source>
</evidence>
<dbReference type="EMBL" id="JAKROA010000002">
    <property type="protein sequence ID" value="KAL5110021.1"/>
    <property type="molecule type" value="Genomic_DNA"/>
</dbReference>
<comment type="caution">
    <text evidence="2">The sequence shown here is derived from an EMBL/GenBank/DDBJ whole genome shotgun (WGS) entry which is preliminary data.</text>
</comment>
<evidence type="ECO:0000313" key="2">
    <source>
        <dbReference type="EMBL" id="KAL5110021.1"/>
    </source>
</evidence>
<evidence type="ECO:0000313" key="3">
    <source>
        <dbReference type="Proteomes" id="UP001651158"/>
    </source>
</evidence>
<keyword evidence="3" id="KW-1185">Reference proteome</keyword>
<reference evidence="2 3" key="1">
    <citation type="journal article" date="2022" name="Front. Cell. Infect. Microbiol.">
        <title>The Genomes of Two Strains of Taenia crassiceps the Animal Model for the Study of Human Cysticercosis.</title>
        <authorList>
            <person name="Bobes R.J."/>
            <person name="Estrada K."/>
            <person name="Rios-Valencia D.G."/>
            <person name="Calderon-Gallegos A."/>
            <person name="de la Torre P."/>
            <person name="Carrero J.C."/>
            <person name="Sanchez-Flores A."/>
            <person name="Laclette J.P."/>
        </authorList>
    </citation>
    <scope>NUCLEOTIDE SEQUENCE [LARGE SCALE GENOMIC DNA]</scope>
    <source>
        <strain evidence="2">WFUcys</strain>
    </source>
</reference>
<name>A0ABR4QKE3_9CEST</name>
<sequence>MHKTRTPLQNSKFGGDEIGRIISRLHRSVRNRPLQMDPDLEIEDMNGYGAPQPPASRGLRMGSFTKSSSPLPFFTLYFLLTRFSAAFGARVARLVTGDQERNYDEEMREARRRLQERFDNERKSRKAQIAEDSSVKATEKPKDAERPQNASKRIKPPNPDLINSSGYFPLMGDGSGSSVCFRRSRKPGG</sequence>
<feature type="compositionally biased region" description="Basic and acidic residues" evidence="1">
    <location>
        <begin position="133"/>
        <end position="146"/>
    </location>
</feature>
<gene>
    <name evidence="2" type="ORF">TcWFU_002902</name>
</gene>
<organism evidence="2 3">
    <name type="scientific">Taenia crassiceps</name>
    <dbReference type="NCBI Taxonomy" id="6207"/>
    <lineage>
        <taxon>Eukaryota</taxon>
        <taxon>Metazoa</taxon>
        <taxon>Spiralia</taxon>
        <taxon>Lophotrochozoa</taxon>
        <taxon>Platyhelminthes</taxon>
        <taxon>Cestoda</taxon>
        <taxon>Eucestoda</taxon>
        <taxon>Cyclophyllidea</taxon>
        <taxon>Taeniidae</taxon>
        <taxon>Taenia</taxon>
    </lineage>
</organism>
<dbReference type="Proteomes" id="UP001651158">
    <property type="component" value="Unassembled WGS sequence"/>
</dbReference>
<proteinExistence type="predicted"/>
<accession>A0ABR4QKE3</accession>